<dbReference type="PANTHER" id="PTHR22946:SF9">
    <property type="entry name" value="POLYKETIDE TRANSFERASE AF380"/>
    <property type="match status" value="1"/>
</dbReference>
<dbReference type="PANTHER" id="PTHR22946">
    <property type="entry name" value="DIENELACTONE HYDROLASE DOMAIN-CONTAINING PROTEIN-RELATED"/>
    <property type="match status" value="1"/>
</dbReference>
<name>A0A2H3SPF0_FUSOX</name>
<sequence>MAITQVPPRSASRIGFKRSRTAVRSRQKVKKNDPQSVEGLLAATRTTEFASRVVGVRTFLPQLSAKRFSTVGGITEGVFVQQLDSCKSFNDTRWTEHWIALANEQLQHLDNELEKAELGSSHAFLNWQPPSLAVLSFLRQSATAMTQTPPGNPIDEDTFPQDGQKGSLIAVSALLKAIAYFFVAAWPGLAPAPLKAYRVCEALFDILLDAIAPTLSLNVERHIVPINGEDVKVYALLPTRSETTVPGVLVTNGLEGTNVETMVTVLRTKAVLSSAWFFMEMPRTYASKQPMTKSSSELIYGEVLTFMASHKQVDGSRLGMLGISFGGNCATRMAMVDKRLKAVVVNGAPLGRSLCLLGSLGMPEVVIRALFSVAGAKTLLDLRSRLDALVPTREGIEQIQCHVFAINGEKDTLISTQDTTNLATWAPNSELLFHCAMGNIQEWLEYGSC</sequence>
<evidence type="ECO:0000313" key="3">
    <source>
        <dbReference type="Proteomes" id="UP000219369"/>
    </source>
</evidence>
<dbReference type="Gene3D" id="3.40.50.1820">
    <property type="entry name" value="alpha/beta hydrolase"/>
    <property type="match status" value="1"/>
</dbReference>
<evidence type="ECO:0000256" key="1">
    <source>
        <dbReference type="ARBA" id="ARBA00022801"/>
    </source>
</evidence>
<dbReference type="InterPro" id="IPR050261">
    <property type="entry name" value="FrsA_esterase"/>
</dbReference>
<dbReference type="EMBL" id="FMJY01000001">
    <property type="protein sequence ID" value="SCO78342.1"/>
    <property type="molecule type" value="Genomic_DNA"/>
</dbReference>
<evidence type="ECO:0000313" key="2">
    <source>
        <dbReference type="EMBL" id="SCO78342.1"/>
    </source>
</evidence>
<dbReference type="VEuPathDB" id="FungiDB:FOXG_04776"/>
<reference evidence="3" key="1">
    <citation type="submission" date="2016-09" db="EMBL/GenBank/DDBJ databases">
        <authorList>
            <person name="Guldener U."/>
        </authorList>
    </citation>
    <scope>NUCLEOTIDE SEQUENCE [LARGE SCALE GENOMIC DNA]</scope>
    <source>
        <strain evidence="3">V64-1</strain>
    </source>
</reference>
<dbReference type="Proteomes" id="UP000219369">
    <property type="component" value="Unassembled WGS sequence"/>
</dbReference>
<keyword evidence="1" id="KW-0378">Hydrolase</keyword>
<dbReference type="SUPFAM" id="SSF53474">
    <property type="entry name" value="alpha/beta-Hydrolases"/>
    <property type="match status" value="1"/>
</dbReference>
<dbReference type="VEuPathDB" id="FungiDB:FOC1_g10003787"/>
<dbReference type="VEuPathDB" id="FungiDB:FOMG_06071"/>
<dbReference type="GO" id="GO:0016788">
    <property type="term" value="F:hydrolase activity, acting on ester bonds"/>
    <property type="evidence" value="ECO:0007669"/>
    <property type="project" value="UniProtKB-ARBA"/>
</dbReference>
<protein>
    <submittedName>
        <fullName evidence="2">Uncharacterized protein</fullName>
    </submittedName>
</protein>
<organism evidence="2 3">
    <name type="scientific">Fusarium oxysporum</name>
    <name type="common">Fusarium vascular wilt</name>
    <dbReference type="NCBI Taxonomy" id="5507"/>
    <lineage>
        <taxon>Eukaryota</taxon>
        <taxon>Fungi</taxon>
        <taxon>Dikarya</taxon>
        <taxon>Ascomycota</taxon>
        <taxon>Pezizomycotina</taxon>
        <taxon>Sordariomycetes</taxon>
        <taxon>Hypocreomycetidae</taxon>
        <taxon>Hypocreales</taxon>
        <taxon>Nectriaceae</taxon>
        <taxon>Fusarium</taxon>
        <taxon>Fusarium oxysporum species complex</taxon>
    </lineage>
</organism>
<dbReference type="VEuPathDB" id="FungiDB:FOIG_14928"/>
<dbReference type="VEuPathDB" id="FungiDB:FOZG_10461"/>
<dbReference type="InterPro" id="IPR010520">
    <property type="entry name" value="FrsA-like"/>
</dbReference>
<dbReference type="AlphaFoldDB" id="A0A2H3SPF0"/>
<gene>
    <name evidence="2" type="ORF">FRV6_02555</name>
</gene>
<dbReference type="OrthoDB" id="8119704at2759"/>
<dbReference type="Pfam" id="PF06500">
    <property type="entry name" value="FrsA-like"/>
    <property type="match status" value="1"/>
</dbReference>
<dbReference type="InterPro" id="IPR029058">
    <property type="entry name" value="AB_hydrolase_fold"/>
</dbReference>
<accession>A0A2H3SPF0</accession>
<proteinExistence type="predicted"/>